<dbReference type="SMART" id="SM00790">
    <property type="entry name" value="AFOR_N"/>
    <property type="match status" value="1"/>
</dbReference>
<dbReference type="InterPro" id="IPR051919">
    <property type="entry name" value="W-dependent_AOR"/>
</dbReference>
<organism evidence="2 3">
    <name type="scientific">candidate division WWE3 bacterium CG08_land_8_20_14_0_20_41_10</name>
    <dbReference type="NCBI Taxonomy" id="1975085"/>
    <lineage>
        <taxon>Bacteria</taxon>
        <taxon>Katanobacteria</taxon>
    </lineage>
</organism>
<dbReference type="AlphaFoldDB" id="A0A2H0XEV1"/>
<dbReference type="SUPFAM" id="SSF56228">
    <property type="entry name" value="Aldehyde ferredoxin oxidoreductase, N-terminal domain"/>
    <property type="match status" value="1"/>
</dbReference>
<dbReference type="GO" id="GO:0051536">
    <property type="term" value="F:iron-sulfur cluster binding"/>
    <property type="evidence" value="ECO:0007669"/>
    <property type="project" value="InterPro"/>
</dbReference>
<reference evidence="3" key="1">
    <citation type="submission" date="2017-09" db="EMBL/GenBank/DDBJ databases">
        <title>Depth-based differentiation of microbial function through sediment-hosted aquifers and enrichment of novel symbionts in the deep terrestrial subsurface.</title>
        <authorList>
            <person name="Probst A.J."/>
            <person name="Ladd B."/>
            <person name="Jarett J.K."/>
            <person name="Geller-Mcgrath D.E."/>
            <person name="Sieber C.M.K."/>
            <person name="Emerson J.B."/>
            <person name="Anantharaman K."/>
            <person name="Thomas B.C."/>
            <person name="Malmstrom R."/>
            <person name="Stieglmeier M."/>
            <person name="Klingl A."/>
            <person name="Woyke T."/>
            <person name="Ryan C.M."/>
            <person name="Banfield J.F."/>
        </authorList>
    </citation>
    <scope>NUCLEOTIDE SEQUENCE [LARGE SCALE GENOMIC DNA]</scope>
</reference>
<dbReference type="GO" id="GO:0016625">
    <property type="term" value="F:oxidoreductase activity, acting on the aldehyde or oxo group of donors, iron-sulfur protein as acceptor"/>
    <property type="evidence" value="ECO:0007669"/>
    <property type="project" value="InterPro"/>
</dbReference>
<accession>A0A2H0XEV1</accession>
<proteinExistence type="predicted"/>
<comment type="caution">
    <text evidence="2">The sequence shown here is derived from an EMBL/GenBank/DDBJ whole genome shotgun (WGS) entry which is preliminary data.</text>
</comment>
<dbReference type="EMBL" id="PEYU01000012">
    <property type="protein sequence ID" value="PIS22679.1"/>
    <property type="molecule type" value="Genomic_DNA"/>
</dbReference>
<dbReference type="InterPro" id="IPR013983">
    <property type="entry name" value="Ald_Fedxn_OxRdtase_N"/>
</dbReference>
<dbReference type="Pfam" id="PF02730">
    <property type="entry name" value="AFOR_N"/>
    <property type="match status" value="1"/>
</dbReference>
<dbReference type="InterPro" id="IPR036503">
    <property type="entry name" value="Ald_Fedxn_OxRdtase_N_sf"/>
</dbReference>
<name>A0A2H0XEV1_UNCKA</name>
<evidence type="ECO:0000313" key="3">
    <source>
        <dbReference type="Proteomes" id="UP000231252"/>
    </source>
</evidence>
<evidence type="ECO:0000259" key="1">
    <source>
        <dbReference type="SMART" id="SM00790"/>
    </source>
</evidence>
<gene>
    <name evidence="2" type="ORF">COT50_00565</name>
</gene>
<dbReference type="Gene3D" id="3.60.9.10">
    <property type="entry name" value="Aldehyde ferredoxin oxidoreductase, N-terminal domain"/>
    <property type="match status" value="1"/>
</dbReference>
<dbReference type="Proteomes" id="UP000231252">
    <property type="component" value="Unassembled WGS sequence"/>
</dbReference>
<dbReference type="PANTHER" id="PTHR30038:SF0">
    <property type="entry name" value="TUNGSTEN-CONTAINING ALDEHYDE FERREDOXIN OXIDOREDUCTASE"/>
    <property type="match status" value="1"/>
</dbReference>
<evidence type="ECO:0000313" key="2">
    <source>
        <dbReference type="EMBL" id="PIS22679.1"/>
    </source>
</evidence>
<feature type="domain" description="Aldehyde ferredoxin oxidoreductase N-terminal" evidence="1">
    <location>
        <begin position="5"/>
        <end position="173"/>
    </location>
</feature>
<dbReference type="PANTHER" id="PTHR30038">
    <property type="entry name" value="ALDEHYDE FERREDOXIN OXIDOREDUCTASE"/>
    <property type="match status" value="1"/>
</dbReference>
<protein>
    <recommendedName>
        <fullName evidence="1">Aldehyde ferredoxin oxidoreductase N-terminal domain-containing protein</fullName>
    </recommendedName>
</protein>
<sequence length="278" mass="30142">MESKKTLFVNLSQKTAEIQLLPELAPFVGGVTLGVKLYALYKDFDPVVACVGPLNGYFPLASKTCFVVQNDGVMEDLYIGGGLSFRLKFAGIDALVLAGSSSDDTVLDITNTQVKFLDMHTDFDSLGLPGKKSILQMEKGSLLLDGYFGFDSGMLEKKFVAKKLLGFSVTGTKKVPILESAKYQTLFTEILGQKELVKVGANNYPSCSGCPLGCDKSKIGEMGGNILVHSLVACGYAENIYSNLGTVFACLDCLEYKYTHEQLEALPDLFTKTLKEIS</sequence>